<dbReference type="EnsemblPlants" id="AET4Gv20642200.3">
    <property type="protein sequence ID" value="AET4Gv20642200.3"/>
    <property type="gene ID" value="AET4Gv20642200"/>
</dbReference>
<sequence length="149" mass="17504">PREASRREGRDSHGRRPHSSSRSRRDDPSPRRRRDDRRHESDRSQHRRRPEEAADDAGNRDERRNRHLQDAKGQSDGPDPGRGEGKPPPGDAKEDPPARHERSPRGTKRFSETREAWRPRSSFFQVLVFYTYTCRKGFLSVGYVLCFQW</sequence>
<feature type="compositionally biased region" description="Basic and acidic residues" evidence="1">
    <location>
        <begin position="37"/>
        <end position="70"/>
    </location>
</feature>
<organism evidence="2 3">
    <name type="scientific">Aegilops tauschii subsp. strangulata</name>
    <name type="common">Goatgrass</name>
    <dbReference type="NCBI Taxonomy" id="200361"/>
    <lineage>
        <taxon>Eukaryota</taxon>
        <taxon>Viridiplantae</taxon>
        <taxon>Streptophyta</taxon>
        <taxon>Embryophyta</taxon>
        <taxon>Tracheophyta</taxon>
        <taxon>Spermatophyta</taxon>
        <taxon>Magnoliopsida</taxon>
        <taxon>Liliopsida</taxon>
        <taxon>Poales</taxon>
        <taxon>Poaceae</taxon>
        <taxon>BOP clade</taxon>
        <taxon>Pooideae</taxon>
        <taxon>Triticodae</taxon>
        <taxon>Triticeae</taxon>
        <taxon>Triticinae</taxon>
        <taxon>Aegilops</taxon>
    </lineage>
</organism>
<proteinExistence type="predicted"/>
<evidence type="ECO:0000313" key="3">
    <source>
        <dbReference type="Proteomes" id="UP000015105"/>
    </source>
</evidence>
<reference evidence="2" key="3">
    <citation type="journal article" date="2017" name="Nature">
        <title>Genome sequence of the progenitor of the wheat D genome Aegilops tauschii.</title>
        <authorList>
            <person name="Luo M.C."/>
            <person name="Gu Y.Q."/>
            <person name="Puiu D."/>
            <person name="Wang H."/>
            <person name="Twardziok S.O."/>
            <person name="Deal K.R."/>
            <person name="Huo N."/>
            <person name="Zhu T."/>
            <person name="Wang L."/>
            <person name="Wang Y."/>
            <person name="McGuire P.E."/>
            <person name="Liu S."/>
            <person name="Long H."/>
            <person name="Ramasamy R.K."/>
            <person name="Rodriguez J.C."/>
            <person name="Van S.L."/>
            <person name="Yuan L."/>
            <person name="Wang Z."/>
            <person name="Xia Z."/>
            <person name="Xiao L."/>
            <person name="Anderson O.D."/>
            <person name="Ouyang S."/>
            <person name="Liang Y."/>
            <person name="Zimin A.V."/>
            <person name="Pertea G."/>
            <person name="Qi P."/>
            <person name="Bennetzen J.L."/>
            <person name="Dai X."/>
            <person name="Dawson M.W."/>
            <person name="Muller H.G."/>
            <person name="Kugler K."/>
            <person name="Rivarola-Duarte L."/>
            <person name="Spannagl M."/>
            <person name="Mayer K.F.X."/>
            <person name="Lu F.H."/>
            <person name="Bevan M.W."/>
            <person name="Leroy P."/>
            <person name="Li P."/>
            <person name="You F.M."/>
            <person name="Sun Q."/>
            <person name="Liu Z."/>
            <person name="Lyons E."/>
            <person name="Wicker T."/>
            <person name="Salzberg S.L."/>
            <person name="Devos K.M."/>
            <person name="Dvorak J."/>
        </authorList>
    </citation>
    <scope>NUCLEOTIDE SEQUENCE [LARGE SCALE GENOMIC DNA]</scope>
    <source>
        <strain evidence="2">cv. AL8/78</strain>
    </source>
</reference>
<evidence type="ECO:0000313" key="2">
    <source>
        <dbReference type="EnsemblPlants" id="AET4Gv20642200.3"/>
    </source>
</evidence>
<dbReference type="PANTHER" id="PTHR36364">
    <property type="entry name" value="OS03G0203000 PROTEIN"/>
    <property type="match status" value="1"/>
</dbReference>
<name>A0A453IQR8_AEGTS</name>
<feature type="region of interest" description="Disordered" evidence="1">
    <location>
        <begin position="1"/>
        <end position="115"/>
    </location>
</feature>
<dbReference type="Proteomes" id="UP000015105">
    <property type="component" value="Chromosome 4D"/>
</dbReference>
<keyword evidence="3" id="KW-1185">Reference proteome</keyword>
<reference evidence="3" key="2">
    <citation type="journal article" date="2017" name="Nat. Plants">
        <title>The Aegilops tauschii genome reveals multiple impacts of transposons.</title>
        <authorList>
            <person name="Zhao G."/>
            <person name="Zou C."/>
            <person name="Li K."/>
            <person name="Wang K."/>
            <person name="Li T."/>
            <person name="Gao L."/>
            <person name="Zhang X."/>
            <person name="Wang H."/>
            <person name="Yang Z."/>
            <person name="Liu X."/>
            <person name="Jiang W."/>
            <person name="Mao L."/>
            <person name="Kong X."/>
            <person name="Jiao Y."/>
            <person name="Jia J."/>
        </authorList>
    </citation>
    <scope>NUCLEOTIDE SEQUENCE [LARGE SCALE GENOMIC DNA]</scope>
    <source>
        <strain evidence="3">cv. AL8/78</strain>
    </source>
</reference>
<accession>A0A453IQR8</accession>
<reference evidence="2" key="5">
    <citation type="journal article" date="2021" name="G3 (Bethesda)">
        <title>Aegilops tauschii genome assembly Aet v5.0 features greater sequence contiguity and improved annotation.</title>
        <authorList>
            <person name="Wang L."/>
            <person name="Zhu T."/>
            <person name="Rodriguez J.C."/>
            <person name="Deal K.R."/>
            <person name="Dubcovsky J."/>
            <person name="McGuire P.E."/>
            <person name="Lux T."/>
            <person name="Spannagl M."/>
            <person name="Mayer K.F.X."/>
            <person name="Baldrich P."/>
            <person name="Meyers B.C."/>
            <person name="Huo N."/>
            <person name="Gu Y.Q."/>
            <person name="Zhou H."/>
            <person name="Devos K.M."/>
            <person name="Bennetzen J.L."/>
            <person name="Unver T."/>
            <person name="Budak H."/>
            <person name="Gulick P.J."/>
            <person name="Galiba G."/>
            <person name="Kalapos B."/>
            <person name="Nelson D.R."/>
            <person name="Li P."/>
            <person name="You F.M."/>
            <person name="Luo M.C."/>
            <person name="Dvorak J."/>
        </authorList>
    </citation>
    <scope>NUCLEOTIDE SEQUENCE [LARGE SCALE GENOMIC DNA]</scope>
    <source>
        <strain evidence="2">cv. AL8/78</strain>
    </source>
</reference>
<dbReference type="PANTHER" id="PTHR36364:SF1">
    <property type="entry name" value="OS03G0203000 PROTEIN"/>
    <property type="match status" value="1"/>
</dbReference>
<dbReference type="AlphaFoldDB" id="A0A453IQR8"/>
<feature type="compositionally biased region" description="Basic and acidic residues" evidence="1">
    <location>
        <begin position="1"/>
        <end position="14"/>
    </location>
</feature>
<protein>
    <submittedName>
        <fullName evidence="2">Uncharacterized protein</fullName>
    </submittedName>
</protein>
<feature type="compositionally biased region" description="Basic and acidic residues" evidence="1">
    <location>
        <begin position="79"/>
        <end position="115"/>
    </location>
</feature>
<reference evidence="2" key="4">
    <citation type="submission" date="2019-03" db="UniProtKB">
        <authorList>
            <consortium name="EnsemblPlants"/>
        </authorList>
    </citation>
    <scope>IDENTIFICATION</scope>
</reference>
<reference evidence="3" key="1">
    <citation type="journal article" date="2014" name="Science">
        <title>Ancient hybridizations among the ancestral genomes of bread wheat.</title>
        <authorList>
            <consortium name="International Wheat Genome Sequencing Consortium,"/>
            <person name="Marcussen T."/>
            <person name="Sandve S.R."/>
            <person name="Heier L."/>
            <person name="Spannagl M."/>
            <person name="Pfeifer M."/>
            <person name="Jakobsen K.S."/>
            <person name="Wulff B.B."/>
            <person name="Steuernagel B."/>
            <person name="Mayer K.F."/>
            <person name="Olsen O.A."/>
        </authorList>
    </citation>
    <scope>NUCLEOTIDE SEQUENCE [LARGE SCALE GENOMIC DNA]</scope>
    <source>
        <strain evidence="3">cv. AL8/78</strain>
    </source>
</reference>
<dbReference type="Gramene" id="AET4Gv20642200.3">
    <property type="protein sequence ID" value="AET4Gv20642200.3"/>
    <property type="gene ID" value="AET4Gv20642200"/>
</dbReference>
<evidence type="ECO:0000256" key="1">
    <source>
        <dbReference type="SAM" id="MobiDB-lite"/>
    </source>
</evidence>